<organism evidence="1">
    <name type="scientific">marine sediment metagenome</name>
    <dbReference type="NCBI Taxonomy" id="412755"/>
    <lineage>
        <taxon>unclassified sequences</taxon>
        <taxon>metagenomes</taxon>
        <taxon>ecological metagenomes</taxon>
    </lineage>
</organism>
<proteinExistence type="predicted"/>
<gene>
    <name evidence="1" type="ORF">S03H2_46668</name>
</gene>
<comment type="caution">
    <text evidence="1">The sequence shown here is derived from an EMBL/GenBank/DDBJ whole genome shotgun (WGS) entry which is preliminary data.</text>
</comment>
<name>X1H641_9ZZZZ</name>
<protein>
    <submittedName>
        <fullName evidence="1">Uncharacterized protein</fullName>
    </submittedName>
</protein>
<sequence length="62" mass="7251">MSYSNREVELFQLWAKRAEIERIIALLKVELTEIQDAVRKIAILVNKEKKAAREQKEIPKNG</sequence>
<reference evidence="1" key="1">
    <citation type="journal article" date="2014" name="Front. Microbiol.">
        <title>High frequency of phylogenetically diverse reductive dehalogenase-homologous genes in deep subseafloor sedimentary metagenomes.</title>
        <authorList>
            <person name="Kawai M."/>
            <person name="Futagami T."/>
            <person name="Toyoda A."/>
            <person name="Takaki Y."/>
            <person name="Nishi S."/>
            <person name="Hori S."/>
            <person name="Arai W."/>
            <person name="Tsubouchi T."/>
            <person name="Morono Y."/>
            <person name="Uchiyama I."/>
            <person name="Ito T."/>
            <person name="Fujiyama A."/>
            <person name="Inagaki F."/>
            <person name="Takami H."/>
        </authorList>
    </citation>
    <scope>NUCLEOTIDE SEQUENCE</scope>
    <source>
        <strain evidence="1">Expedition CK06-06</strain>
    </source>
</reference>
<dbReference type="AlphaFoldDB" id="X1H641"/>
<dbReference type="EMBL" id="BARU01029330">
    <property type="protein sequence ID" value="GAH65641.1"/>
    <property type="molecule type" value="Genomic_DNA"/>
</dbReference>
<accession>X1H641</accession>
<evidence type="ECO:0000313" key="1">
    <source>
        <dbReference type="EMBL" id="GAH65641.1"/>
    </source>
</evidence>